<dbReference type="HOGENOM" id="CLU_1077626_0_0_1"/>
<dbReference type="AlphaFoldDB" id="F4NRU4"/>
<keyword evidence="2" id="KW-1185">Reference proteome</keyword>
<name>F4NRU4_BATDJ</name>
<proteinExistence type="predicted"/>
<dbReference type="InParanoid" id="F4NRU4"/>
<dbReference type="GeneID" id="18237812"/>
<accession>F4NRU4</accession>
<sequence length="258" mass="29220">MEIQISSSWVHPIKAPVLDVNHMDFTEMPSTLAASSSHASYDKQPQQCTIQTDKHEHISNALTAPFSNSYHIPSNGRHQQSMLIPRMSHLEQPDLDKYTRLRHEAFRELNQFAEAGSARFVAQMRWLDSLTIEERNALHPSNKAAFLHGSRRRRHTASESAHLERAPISSFQDDGILEYAVGNSSRIEPDGGHVPMAPHDYSCSDGLVEALSHLSTNEFEFCAEYERNMRLRHRSFEVGQSGIDVVDEDMESHSGSLW</sequence>
<reference evidence="1 2" key="1">
    <citation type="submission" date="2009-12" db="EMBL/GenBank/DDBJ databases">
        <title>The draft genome of Batrachochytrium dendrobatidis.</title>
        <authorList>
            <consortium name="US DOE Joint Genome Institute (JGI-PGF)"/>
            <person name="Kuo A."/>
            <person name="Salamov A."/>
            <person name="Schmutz J."/>
            <person name="Lucas S."/>
            <person name="Pitluck S."/>
            <person name="Rosenblum E."/>
            <person name="Stajich J."/>
            <person name="Eisen M."/>
            <person name="Grigoriev I.V."/>
        </authorList>
    </citation>
    <scope>NUCLEOTIDE SEQUENCE [LARGE SCALE GENOMIC DNA]</scope>
    <source>
        <strain evidence="2">JAM81 / FGSC 10211</strain>
    </source>
</reference>
<gene>
    <name evidence="1" type="ORF">BATDEDRAFT_22015</name>
</gene>
<dbReference type="Proteomes" id="UP000007241">
    <property type="component" value="Unassembled WGS sequence"/>
</dbReference>
<dbReference type="EMBL" id="GL882879">
    <property type="protein sequence ID" value="EGF84192.1"/>
    <property type="molecule type" value="Genomic_DNA"/>
</dbReference>
<organism evidence="1 2">
    <name type="scientific">Batrachochytrium dendrobatidis (strain JAM81 / FGSC 10211)</name>
    <name type="common">Frog chytrid fungus</name>
    <dbReference type="NCBI Taxonomy" id="684364"/>
    <lineage>
        <taxon>Eukaryota</taxon>
        <taxon>Fungi</taxon>
        <taxon>Fungi incertae sedis</taxon>
        <taxon>Chytridiomycota</taxon>
        <taxon>Chytridiomycota incertae sedis</taxon>
        <taxon>Chytridiomycetes</taxon>
        <taxon>Rhizophydiales</taxon>
        <taxon>Rhizophydiales incertae sedis</taxon>
        <taxon>Batrachochytrium</taxon>
    </lineage>
</organism>
<evidence type="ECO:0000313" key="1">
    <source>
        <dbReference type="EMBL" id="EGF84192.1"/>
    </source>
</evidence>
<protein>
    <submittedName>
        <fullName evidence="1">Uncharacterized protein</fullName>
    </submittedName>
</protein>
<dbReference type="RefSeq" id="XP_006675442.1">
    <property type="nucleotide sequence ID" value="XM_006675379.1"/>
</dbReference>
<evidence type="ECO:0000313" key="2">
    <source>
        <dbReference type="Proteomes" id="UP000007241"/>
    </source>
</evidence>
<dbReference type="OrthoDB" id="10529593at2759"/>